<dbReference type="Proteomes" id="UP000318017">
    <property type="component" value="Chromosome"/>
</dbReference>
<dbReference type="RefSeq" id="WP_145072838.1">
    <property type="nucleotide sequence ID" value="NZ_CP036298.1"/>
</dbReference>
<evidence type="ECO:0008006" key="3">
    <source>
        <dbReference type="Google" id="ProtNLM"/>
    </source>
</evidence>
<accession>A0A518G063</accession>
<reference evidence="1 2" key="1">
    <citation type="submission" date="2019-02" db="EMBL/GenBank/DDBJ databases">
        <title>Deep-cultivation of Planctomycetes and their phenomic and genomic characterization uncovers novel biology.</title>
        <authorList>
            <person name="Wiegand S."/>
            <person name="Jogler M."/>
            <person name="Boedeker C."/>
            <person name="Pinto D."/>
            <person name="Vollmers J."/>
            <person name="Rivas-Marin E."/>
            <person name="Kohn T."/>
            <person name="Peeters S.H."/>
            <person name="Heuer A."/>
            <person name="Rast P."/>
            <person name="Oberbeckmann S."/>
            <person name="Bunk B."/>
            <person name="Jeske O."/>
            <person name="Meyerdierks A."/>
            <person name="Storesund J.E."/>
            <person name="Kallscheuer N."/>
            <person name="Luecker S."/>
            <person name="Lage O.M."/>
            <person name="Pohl T."/>
            <person name="Merkel B.J."/>
            <person name="Hornburger P."/>
            <person name="Mueller R.-W."/>
            <person name="Bruemmer F."/>
            <person name="Labrenz M."/>
            <person name="Spormann A.M."/>
            <person name="Op den Camp H."/>
            <person name="Overmann J."/>
            <person name="Amann R."/>
            <person name="Jetten M.S.M."/>
            <person name="Mascher T."/>
            <person name="Medema M.H."/>
            <person name="Devos D.P."/>
            <person name="Kaster A.-K."/>
            <person name="Ovreas L."/>
            <person name="Rohde M."/>
            <person name="Galperin M.Y."/>
            <person name="Jogler C."/>
        </authorList>
    </citation>
    <scope>NUCLEOTIDE SEQUENCE [LARGE SCALE GENOMIC DNA]</scope>
    <source>
        <strain evidence="1 2">Q31a</strain>
    </source>
</reference>
<proteinExistence type="predicted"/>
<gene>
    <name evidence="1" type="ORF">Q31a_02770</name>
</gene>
<dbReference type="AlphaFoldDB" id="A0A518G063"/>
<keyword evidence="2" id="KW-1185">Reference proteome</keyword>
<evidence type="ECO:0000313" key="1">
    <source>
        <dbReference type="EMBL" id="QDV21998.1"/>
    </source>
</evidence>
<protein>
    <recommendedName>
        <fullName evidence="3">Polymerase nucleotidyl transferase domain-containing protein</fullName>
    </recommendedName>
</protein>
<name>A0A518G063_9BACT</name>
<evidence type="ECO:0000313" key="2">
    <source>
        <dbReference type="Proteomes" id="UP000318017"/>
    </source>
</evidence>
<dbReference type="EMBL" id="CP036298">
    <property type="protein sequence ID" value="QDV21998.1"/>
    <property type="molecule type" value="Genomic_DNA"/>
</dbReference>
<dbReference type="KEGG" id="ahel:Q31a_02770"/>
<organism evidence="1 2">
    <name type="scientific">Aureliella helgolandensis</name>
    <dbReference type="NCBI Taxonomy" id="2527968"/>
    <lineage>
        <taxon>Bacteria</taxon>
        <taxon>Pseudomonadati</taxon>
        <taxon>Planctomycetota</taxon>
        <taxon>Planctomycetia</taxon>
        <taxon>Pirellulales</taxon>
        <taxon>Pirellulaceae</taxon>
        <taxon>Aureliella</taxon>
    </lineage>
</organism>
<dbReference type="OrthoDB" id="253869at2"/>
<sequence>MQTVESSLRQRWGYLAKDFVETADGQLFAVVVHGVEAGRVLTSLRYTRRSEGLRKLGSLESQQLLQKQHPDWLYHCPRRDVQLHGVPESCVIRHYRPAAFLEEQRQLYRAAHHPTLAPALKAIRQHLDAGNLETGQLEAGQLAAGQLAAGHPQTGPTGGGLTGEWGITGSHLLGAAGADSDIDCVVYGMKNFLRAQQLAQNAMERGDWQGLTPEQWQAAYQRRGCELSLAEYSWHERRKYNKFSVMGTKIDLSCVDNPPPEALIAGEKIGKTQLLAQVVDDTHAFASPAVYRVSHPRIQSVLSGTPTYAGQAVVGEWIQARGWEEHTLDGSRRLVVGTSREGSDEWLKVVSAPAVDGKVGNREEDAVFRSESG</sequence>